<dbReference type="PANTHER" id="PTHR38682:SF1">
    <property type="entry name" value="V-TYPE ATP SYNTHASE SUBUNIT C"/>
    <property type="match status" value="1"/>
</dbReference>
<accession>A0A926I6K5</accession>
<dbReference type="PANTHER" id="PTHR38682">
    <property type="entry name" value="V-TYPE ATP SYNTHASE SUBUNIT C"/>
    <property type="match status" value="1"/>
</dbReference>
<keyword evidence="2" id="KW-0406">Ion transport</keyword>
<dbReference type="Proteomes" id="UP000660861">
    <property type="component" value="Unassembled WGS sequence"/>
</dbReference>
<dbReference type="EMBL" id="JACRTC010000002">
    <property type="protein sequence ID" value="MBC8570149.1"/>
    <property type="molecule type" value="Genomic_DNA"/>
</dbReference>
<dbReference type="Pfam" id="PF01992">
    <property type="entry name" value="vATP-synt_AC39"/>
    <property type="match status" value="1"/>
</dbReference>
<evidence type="ECO:0000256" key="1">
    <source>
        <dbReference type="ARBA" id="ARBA00022448"/>
    </source>
</evidence>
<dbReference type="RefSeq" id="WP_262397237.1">
    <property type="nucleotide sequence ID" value="NZ_JACRTC010000002.1"/>
</dbReference>
<protein>
    <submittedName>
        <fullName evidence="3">V-type ATPase subunit</fullName>
    </submittedName>
</protein>
<dbReference type="SUPFAM" id="SSF103486">
    <property type="entry name" value="V-type ATP synthase subunit C"/>
    <property type="match status" value="1"/>
</dbReference>
<keyword evidence="4" id="KW-1185">Reference proteome</keyword>
<evidence type="ECO:0000313" key="3">
    <source>
        <dbReference type="EMBL" id="MBC8570149.1"/>
    </source>
</evidence>
<evidence type="ECO:0000313" key="4">
    <source>
        <dbReference type="Proteomes" id="UP000660861"/>
    </source>
</evidence>
<proteinExistence type="predicted"/>
<organism evidence="3 4">
    <name type="scientific">Zongyangia hominis</name>
    <dbReference type="NCBI Taxonomy" id="2763677"/>
    <lineage>
        <taxon>Bacteria</taxon>
        <taxon>Bacillati</taxon>
        <taxon>Bacillota</taxon>
        <taxon>Clostridia</taxon>
        <taxon>Eubacteriales</taxon>
        <taxon>Oscillospiraceae</taxon>
        <taxon>Zongyangia</taxon>
    </lineage>
</organism>
<dbReference type="AlphaFoldDB" id="A0A926I6K5"/>
<dbReference type="Gene3D" id="1.10.132.50">
    <property type="entry name" value="ATP synthase (C/AC39) subunit, domain 3"/>
    <property type="match status" value="3"/>
</dbReference>
<dbReference type="InterPro" id="IPR036079">
    <property type="entry name" value="ATPase_csu/dsu_sf"/>
</dbReference>
<reference evidence="3" key="1">
    <citation type="submission" date="2020-08" db="EMBL/GenBank/DDBJ databases">
        <title>Genome public.</title>
        <authorList>
            <person name="Liu C."/>
            <person name="Sun Q."/>
        </authorList>
    </citation>
    <scope>NUCLEOTIDE SEQUENCE</scope>
    <source>
        <strain evidence="3">NSJ-54</strain>
    </source>
</reference>
<dbReference type="InterPro" id="IPR002843">
    <property type="entry name" value="ATPase_V0-cplx_csu/dsu"/>
</dbReference>
<sequence length="346" mass="40322">MLDSLSNKAILTKARAMYGKRLTSEDYNEMMRMQSVNDITAYLKNETWYGDVLAPISESTAHRGQVENLIRRSVIERYTKLLRYDFSKGNSFYSYLIIRSEIILVLSCMRMLNSHSSDEFIITLPTYMIRYASFDLMGLAKARSYDDLLRVVEHTEYYDIIKAYRPKKGSEYIDLIGCESALMTYYYQKVYALIKKDYGGDTRKQLEDLFGSEIDIRNVSLIYRLKRYYRYKPDQIRALLIKAPGKMTARLLTELVDAANPKAFIAVLKRTPFGRFYDGERFTHIENVTDKTSYHTNAKLLRFTIEAPVALAAYMNCIDLEVENIFCIIEGVRYQVPVEEIDRLLV</sequence>
<keyword evidence="1" id="KW-0813">Transport</keyword>
<name>A0A926I6K5_9FIRM</name>
<gene>
    <name evidence="3" type="ORF">H8709_04825</name>
</gene>
<comment type="caution">
    <text evidence="3">The sequence shown here is derived from an EMBL/GenBank/DDBJ whole genome shotgun (WGS) entry which is preliminary data.</text>
</comment>
<dbReference type="GO" id="GO:0046961">
    <property type="term" value="F:proton-transporting ATPase activity, rotational mechanism"/>
    <property type="evidence" value="ECO:0007669"/>
    <property type="project" value="InterPro"/>
</dbReference>
<evidence type="ECO:0000256" key="2">
    <source>
        <dbReference type="ARBA" id="ARBA00023065"/>
    </source>
</evidence>
<dbReference type="InterPro" id="IPR050873">
    <property type="entry name" value="V-ATPase_V0D/AC39_subunit"/>
</dbReference>
<dbReference type="InterPro" id="IPR044911">
    <property type="entry name" value="V-type_ATPase_csu/dsu_dom_3"/>
</dbReference>